<sequence>MSDPKSVRLGGGEESVQFRFFFSPRKYSPPTLGQEPQRLSLVGFAPKLFHSRPGRGWGPPLCVFVSIFGPTMRGFISLNGPFRLGPPFKTTILTFLRIYVTFSQFK</sequence>
<accession>A0A8X7CAY0</accession>
<evidence type="ECO:0000313" key="1">
    <source>
        <dbReference type="EMBL" id="GFY64579.1"/>
    </source>
</evidence>
<dbReference type="Proteomes" id="UP000886998">
    <property type="component" value="Unassembled WGS sequence"/>
</dbReference>
<comment type="caution">
    <text evidence="1">The sequence shown here is derived from an EMBL/GenBank/DDBJ whole genome shotgun (WGS) entry which is preliminary data.</text>
</comment>
<name>A0A8X7CAY0_9ARAC</name>
<protein>
    <submittedName>
        <fullName evidence="1">Uncharacterized protein</fullName>
    </submittedName>
</protein>
<proteinExistence type="predicted"/>
<gene>
    <name evidence="1" type="ORF">TNIN_98531</name>
</gene>
<keyword evidence="2" id="KW-1185">Reference proteome</keyword>
<organism evidence="1 2">
    <name type="scientific">Trichonephila inaurata madagascariensis</name>
    <dbReference type="NCBI Taxonomy" id="2747483"/>
    <lineage>
        <taxon>Eukaryota</taxon>
        <taxon>Metazoa</taxon>
        <taxon>Ecdysozoa</taxon>
        <taxon>Arthropoda</taxon>
        <taxon>Chelicerata</taxon>
        <taxon>Arachnida</taxon>
        <taxon>Araneae</taxon>
        <taxon>Araneomorphae</taxon>
        <taxon>Entelegynae</taxon>
        <taxon>Araneoidea</taxon>
        <taxon>Nephilidae</taxon>
        <taxon>Trichonephila</taxon>
        <taxon>Trichonephila inaurata</taxon>
    </lineage>
</organism>
<dbReference type="AlphaFoldDB" id="A0A8X7CAY0"/>
<reference evidence="1" key="1">
    <citation type="submission" date="2020-08" db="EMBL/GenBank/DDBJ databases">
        <title>Multicomponent nature underlies the extraordinary mechanical properties of spider dragline silk.</title>
        <authorList>
            <person name="Kono N."/>
            <person name="Nakamura H."/>
            <person name="Mori M."/>
            <person name="Yoshida Y."/>
            <person name="Ohtoshi R."/>
            <person name="Malay A.D."/>
            <person name="Moran D.A.P."/>
            <person name="Tomita M."/>
            <person name="Numata K."/>
            <person name="Arakawa K."/>
        </authorList>
    </citation>
    <scope>NUCLEOTIDE SEQUENCE</scope>
</reference>
<evidence type="ECO:0000313" key="2">
    <source>
        <dbReference type="Proteomes" id="UP000886998"/>
    </source>
</evidence>
<dbReference type="EMBL" id="BMAV01015310">
    <property type="protein sequence ID" value="GFY64579.1"/>
    <property type="molecule type" value="Genomic_DNA"/>
</dbReference>